<keyword evidence="2" id="KW-1185">Reference proteome</keyword>
<feature type="compositionally biased region" description="Polar residues" evidence="1">
    <location>
        <begin position="71"/>
        <end position="87"/>
    </location>
</feature>
<dbReference type="AlphaFoldDB" id="A0A914L642"/>
<dbReference type="InterPro" id="IPR003109">
    <property type="entry name" value="GoLoco_motif"/>
</dbReference>
<protein>
    <submittedName>
        <fullName evidence="3">Uncharacterized protein</fullName>
    </submittedName>
</protein>
<reference evidence="3" key="1">
    <citation type="submission" date="2022-11" db="UniProtKB">
        <authorList>
            <consortium name="WormBaseParasite"/>
        </authorList>
    </citation>
    <scope>IDENTIFICATION</scope>
</reference>
<name>A0A914L642_MELIC</name>
<accession>A0A914L642</accession>
<dbReference type="GO" id="GO:0030695">
    <property type="term" value="F:GTPase regulator activity"/>
    <property type="evidence" value="ECO:0007669"/>
    <property type="project" value="InterPro"/>
</dbReference>
<dbReference type="WBParaSite" id="Minc3s00296g09637">
    <property type="protein sequence ID" value="Minc3s00296g09637"/>
    <property type="gene ID" value="Minc3s00296g09637"/>
</dbReference>
<evidence type="ECO:0000256" key="1">
    <source>
        <dbReference type="SAM" id="MobiDB-lite"/>
    </source>
</evidence>
<feature type="compositionally biased region" description="Low complexity" evidence="1">
    <location>
        <begin position="105"/>
        <end position="120"/>
    </location>
</feature>
<dbReference type="SMART" id="SM00390">
    <property type="entry name" value="GoLoco"/>
    <property type="match status" value="1"/>
</dbReference>
<organism evidence="2 3">
    <name type="scientific">Meloidogyne incognita</name>
    <name type="common">Southern root-knot nematode worm</name>
    <name type="synonym">Oxyuris incognita</name>
    <dbReference type="NCBI Taxonomy" id="6306"/>
    <lineage>
        <taxon>Eukaryota</taxon>
        <taxon>Metazoa</taxon>
        <taxon>Ecdysozoa</taxon>
        <taxon>Nematoda</taxon>
        <taxon>Chromadorea</taxon>
        <taxon>Rhabditida</taxon>
        <taxon>Tylenchina</taxon>
        <taxon>Tylenchomorpha</taxon>
        <taxon>Tylenchoidea</taxon>
        <taxon>Meloidogynidae</taxon>
        <taxon>Meloidogyninae</taxon>
        <taxon>Meloidogyne</taxon>
        <taxon>Meloidogyne incognita group</taxon>
    </lineage>
</organism>
<dbReference type="Proteomes" id="UP000887563">
    <property type="component" value="Unplaced"/>
</dbReference>
<evidence type="ECO:0000313" key="3">
    <source>
        <dbReference type="WBParaSite" id="Minc3s00296g09637"/>
    </source>
</evidence>
<dbReference type="PROSITE" id="PS50877">
    <property type="entry name" value="GOLOCO"/>
    <property type="match status" value="1"/>
</dbReference>
<proteinExistence type="predicted"/>
<sequence>MGNGSVLVFFNLRLKRNLKKNKKGQKMPIQQHQHQNVYLPYSSTYSSNNNYYSSSSSSRIPSYFHSPQLGGRNSSNRRFQRRTQLSRDQLLGGSLRQSEEREQQQKQQKQINNKQNNSQITMSPPLAMRRLSRKCQQWLSGRRNTTTTTAPSPTCHFNNNINGPTSLSLSASFASPVPPSFRPFRHREMKQRRVTNGDFLGLLERMQSQRMDEQRCYLPFNNNKNGSGGGGFKVGTFDK</sequence>
<evidence type="ECO:0000313" key="2">
    <source>
        <dbReference type="Proteomes" id="UP000887563"/>
    </source>
</evidence>
<feature type="region of interest" description="Disordered" evidence="1">
    <location>
        <begin position="50"/>
        <end position="124"/>
    </location>
</feature>
<dbReference type="Pfam" id="PF02188">
    <property type="entry name" value="GoLoco"/>
    <property type="match status" value="1"/>
</dbReference>